<evidence type="ECO:0000313" key="2">
    <source>
        <dbReference type="EMBL" id="SPO24812.1"/>
    </source>
</evidence>
<dbReference type="PANTHER" id="PTHR11799:SF30">
    <property type="entry name" value="SERUM PARAOXONASE_ARYLESTERASE 2"/>
    <property type="match status" value="1"/>
</dbReference>
<dbReference type="Gene3D" id="2.120.10.30">
    <property type="entry name" value="TolB, C-terminal domain"/>
    <property type="match status" value="2"/>
</dbReference>
<gene>
    <name evidence="2" type="ORF">UTRI_01803_B</name>
</gene>
<keyword evidence="1" id="KW-0472">Membrane</keyword>
<dbReference type="EMBL" id="OOIN01000008">
    <property type="protein sequence ID" value="SPO24812.1"/>
    <property type="molecule type" value="Genomic_DNA"/>
</dbReference>
<dbReference type="InterPro" id="IPR051288">
    <property type="entry name" value="Serum_paraoxonase/arylesterase"/>
</dbReference>
<sequence length="569" mass="62211">MPFAYLRKQRESEARRTRLAGQTLSPPSSTGSALRAIKIGVIAILVVPVLLNLPWMHSALGPGGLPDMWVRPIDGGGDGDVAPDCVNLNGGGEGERLRFCEDMHRIPGAERDTVIISCDANRAGWNTVMGPLEDAKPRGQLWTFEYPTQVTSKLDDMVPLPVELVNFPEEQTFHPLGMSIFHQEGNAGGQLFVVNHREHFSSVELFHLTPASREKGAGWIAQWQRSIVHPIATHTPNSIHAVSESSFLITNDHLFARRPGPLAEHMIPMLSQRFFNQDTSALQGGGRGVQQWVVSKLARVLSNRKAAAALAQIETLLGLPLGWVTMVQFDPRQVVETDGVKAKIVATNIPFANGIAVSPDQKTLIVAATTYPGVFIYDIIRSQRPNFTGGTTNWLEMKLSTKLHLPFRVDNLAFTSNSISCNPNDRFSNHALLATGHPSPLQLISMARNPLNQTSPSWSISITPYKPTHQSPAIESAFQHAQAWEDQEAPLPTHHFTLSHNGAWSIRTLMQSNGATVAYDANRSVRLASSSNSFYHPYDDMVGQHGKVGGTLMVSGLYDGVLLCTGIGS</sequence>
<keyword evidence="3" id="KW-1185">Reference proteome</keyword>
<name>A0A5C3E2R9_9BASI</name>
<proteinExistence type="predicted"/>
<protein>
    <submittedName>
        <fullName evidence="2">Uncharacterized protein</fullName>
    </submittedName>
</protein>
<keyword evidence="1" id="KW-0812">Transmembrane</keyword>
<dbReference type="Proteomes" id="UP000324022">
    <property type="component" value="Unassembled WGS sequence"/>
</dbReference>
<keyword evidence="1" id="KW-1133">Transmembrane helix</keyword>
<dbReference type="InterPro" id="IPR011042">
    <property type="entry name" value="6-blade_b-propeller_TolB-like"/>
</dbReference>
<dbReference type="AlphaFoldDB" id="A0A5C3E2R9"/>
<feature type="transmembrane region" description="Helical" evidence="1">
    <location>
        <begin position="36"/>
        <end position="56"/>
    </location>
</feature>
<reference evidence="2 3" key="1">
    <citation type="submission" date="2018-03" db="EMBL/GenBank/DDBJ databases">
        <authorList>
            <person name="Guldener U."/>
        </authorList>
    </citation>
    <scope>NUCLEOTIDE SEQUENCE [LARGE SCALE GENOMIC DNA]</scope>
    <source>
        <strain evidence="2 3">NBRC100155</strain>
    </source>
</reference>
<dbReference type="PANTHER" id="PTHR11799">
    <property type="entry name" value="PARAOXONASE"/>
    <property type="match status" value="1"/>
</dbReference>
<dbReference type="OrthoDB" id="5307922at2759"/>
<evidence type="ECO:0000256" key="1">
    <source>
        <dbReference type="SAM" id="Phobius"/>
    </source>
</evidence>
<organism evidence="2 3">
    <name type="scientific">Ustilago trichophora</name>
    <dbReference type="NCBI Taxonomy" id="86804"/>
    <lineage>
        <taxon>Eukaryota</taxon>
        <taxon>Fungi</taxon>
        <taxon>Dikarya</taxon>
        <taxon>Basidiomycota</taxon>
        <taxon>Ustilaginomycotina</taxon>
        <taxon>Ustilaginomycetes</taxon>
        <taxon>Ustilaginales</taxon>
        <taxon>Ustilaginaceae</taxon>
        <taxon>Ustilago</taxon>
    </lineage>
</organism>
<dbReference type="SUPFAM" id="SSF63829">
    <property type="entry name" value="Calcium-dependent phosphotriesterase"/>
    <property type="match status" value="1"/>
</dbReference>
<accession>A0A5C3E2R9</accession>
<evidence type="ECO:0000313" key="3">
    <source>
        <dbReference type="Proteomes" id="UP000324022"/>
    </source>
</evidence>